<dbReference type="GO" id="GO:0016757">
    <property type="term" value="F:glycosyltransferase activity"/>
    <property type="evidence" value="ECO:0007669"/>
    <property type="project" value="UniProtKB-KW"/>
</dbReference>
<gene>
    <name evidence="8" type="ORF">RchiOBHm_Chr4g0434741</name>
</gene>
<keyword evidence="7" id="KW-1133">Transmembrane helix</keyword>
<feature type="compositionally biased region" description="Low complexity" evidence="6">
    <location>
        <begin position="63"/>
        <end position="77"/>
    </location>
</feature>
<keyword evidence="3 8" id="KW-0808">Transferase</keyword>
<dbReference type="GO" id="GO:0016020">
    <property type="term" value="C:membrane"/>
    <property type="evidence" value="ECO:0007669"/>
    <property type="project" value="UniProtKB-SubCell"/>
</dbReference>
<evidence type="ECO:0000256" key="4">
    <source>
        <dbReference type="ARBA" id="ARBA00023136"/>
    </source>
</evidence>
<evidence type="ECO:0000256" key="3">
    <source>
        <dbReference type="ARBA" id="ARBA00022679"/>
    </source>
</evidence>
<keyword evidence="7" id="KW-0812">Transmembrane</keyword>
<keyword evidence="5" id="KW-0325">Glycoprotein</keyword>
<evidence type="ECO:0000256" key="2">
    <source>
        <dbReference type="ARBA" id="ARBA00022676"/>
    </source>
</evidence>
<dbReference type="Pfam" id="PF02485">
    <property type="entry name" value="Branch"/>
    <property type="match status" value="1"/>
</dbReference>
<dbReference type="Proteomes" id="UP000238479">
    <property type="component" value="Chromosome 4"/>
</dbReference>
<dbReference type="InterPro" id="IPR003406">
    <property type="entry name" value="Glyco_trans_14"/>
</dbReference>
<protein>
    <submittedName>
        <fullName evidence="8">Putative glycosyl transferase, family 14</fullName>
    </submittedName>
</protein>
<keyword evidence="9" id="KW-1185">Reference proteome</keyword>
<dbReference type="PANTHER" id="PTHR31042">
    <property type="entry name" value="CORE-2/I-BRANCHING BETA-1,6-N-ACETYLGLUCOSAMINYLTRANSFERASE FAMILY PROTEIN-RELATED"/>
    <property type="match status" value="1"/>
</dbReference>
<comment type="caution">
    <text evidence="8">The sequence shown here is derived from an EMBL/GenBank/DDBJ whole genome shotgun (WGS) entry which is preliminary data.</text>
</comment>
<organism evidence="8 9">
    <name type="scientific">Rosa chinensis</name>
    <name type="common">China rose</name>
    <dbReference type="NCBI Taxonomy" id="74649"/>
    <lineage>
        <taxon>Eukaryota</taxon>
        <taxon>Viridiplantae</taxon>
        <taxon>Streptophyta</taxon>
        <taxon>Embryophyta</taxon>
        <taxon>Tracheophyta</taxon>
        <taxon>Spermatophyta</taxon>
        <taxon>Magnoliopsida</taxon>
        <taxon>eudicotyledons</taxon>
        <taxon>Gunneridae</taxon>
        <taxon>Pentapetalae</taxon>
        <taxon>rosids</taxon>
        <taxon>fabids</taxon>
        <taxon>Rosales</taxon>
        <taxon>Rosaceae</taxon>
        <taxon>Rosoideae</taxon>
        <taxon>Rosoideae incertae sedis</taxon>
        <taxon>Rosa</taxon>
    </lineage>
</organism>
<comment type="subcellular location">
    <subcellularLocation>
        <location evidence="1">Membrane</location>
        <topology evidence="1">Single-pass type II membrane protein</topology>
    </subcellularLocation>
</comment>
<dbReference type="AlphaFoldDB" id="A0A2P6R1R7"/>
<dbReference type="OMA" id="NGRSTHV"/>
<keyword evidence="2" id="KW-0328">Glycosyltransferase</keyword>
<dbReference type="InterPro" id="IPR044174">
    <property type="entry name" value="BC10-like"/>
</dbReference>
<name>A0A2P6R1R7_ROSCH</name>
<keyword evidence="4 7" id="KW-0472">Membrane</keyword>
<evidence type="ECO:0000313" key="8">
    <source>
        <dbReference type="EMBL" id="PRQ40319.1"/>
    </source>
</evidence>
<sequence>MKDHNQNPSNFFTKLINVQGHLLNLLSYFLTFGGGLVLGIVLASSYLKDSSFSLQIAQLSFSSSSSSSSPSNGSNISHMTISPNDTVTMSNLTEVHIRELEAFLKPPKVRHDMDDEELFWRASMAPRIPEYPFHRVPKVAFMFLTRGPVHLAPLWEKFFQGHQGLFSIYVHSDRSYNESSHPESPVFHGRRIPSQRAEWGQVNMIEAESRLIANALLDISNQRFVLLSESCIPLFNFSTVYSYLINTNKTFVQVYDDPSGVGRGRYDESYYPQITLDQWRKGSQWVEIDRDLAIEVVSDQKYYTTFQKLCKGYCFADEHYLPTFMNIRFPKKNSNRTVTWVDWSRGGPHPVEYASTDVTVELLSTLRKGNGWCDYNGRGTDVCFLFARKFSPNSLDKLLSIAPQIMQFNTDIDKEY</sequence>
<evidence type="ECO:0000256" key="5">
    <source>
        <dbReference type="ARBA" id="ARBA00023180"/>
    </source>
</evidence>
<accession>A0A2P6R1R7</accession>
<dbReference type="EMBL" id="PDCK01000042">
    <property type="protein sequence ID" value="PRQ40319.1"/>
    <property type="molecule type" value="Genomic_DNA"/>
</dbReference>
<dbReference type="OrthoDB" id="191334at2759"/>
<evidence type="ECO:0000313" key="9">
    <source>
        <dbReference type="Proteomes" id="UP000238479"/>
    </source>
</evidence>
<dbReference type="PANTHER" id="PTHR31042:SF111">
    <property type="entry name" value="CORE-2_I-BRANCHING BETA-1,6-N-ACETYLGLUCOSAMINYLTRANSFERASE FAMILY PROTEIN"/>
    <property type="match status" value="1"/>
</dbReference>
<evidence type="ECO:0000256" key="6">
    <source>
        <dbReference type="SAM" id="MobiDB-lite"/>
    </source>
</evidence>
<reference evidence="8 9" key="1">
    <citation type="journal article" date="2018" name="Nat. Genet.">
        <title>The Rosa genome provides new insights in the design of modern roses.</title>
        <authorList>
            <person name="Bendahmane M."/>
        </authorList>
    </citation>
    <scope>NUCLEOTIDE SEQUENCE [LARGE SCALE GENOMIC DNA]</scope>
    <source>
        <strain evidence="9">cv. Old Blush</strain>
    </source>
</reference>
<evidence type="ECO:0000256" key="1">
    <source>
        <dbReference type="ARBA" id="ARBA00004606"/>
    </source>
</evidence>
<proteinExistence type="predicted"/>
<feature type="transmembrane region" description="Helical" evidence="7">
    <location>
        <begin position="25"/>
        <end position="47"/>
    </location>
</feature>
<feature type="region of interest" description="Disordered" evidence="6">
    <location>
        <begin position="63"/>
        <end position="82"/>
    </location>
</feature>
<evidence type="ECO:0000256" key="7">
    <source>
        <dbReference type="SAM" id="Phobius"/>
    </source>
</evidence>
<dbReference type="Gramene" id="PRQ40319">
    <property type="protein sequence ID" value="PRQ40319"/>
    <property type="gene ID" value="RchiOBHm_Chr4g0434741"/>
</dbReference>